<proteinExistence type="inferred from homology"/>
<dbReference type="PROSITE" id="PS00107">
    <property type="entry name" value="PROTEIN_KINASE_ATP"/>
    <property type="match status" value="1"/>
</dbReference>
<dbReference type="InterPro" id="IPR001245">
    <property type="entry name" value="Ser-Thr/Tyr_kinase_cat_dom"/>
</dbReference>
<organism evidence="11">
    <name type="scientific">Echinostoma caproni</name>
    <dbReference type="NCBI Taxonomy" id="27848"/>
    <lineage>
        <taxon>Eukaryota</taxon>
        <taxon>Metazoa</taxon>
        <taxon>Spiralia</taxon>
        <taxon>Lophotrochozoa</taxon>
        <taxon>Platyhelminthes</taxon>
        <taxon>Trematoda</taxon>
        <taxon>Digenea</taxon>
        <taxon>Plagiorchiida</taxon>
        <taxon>Echinostomata</taxon>
        <taxon>Echinostomatoidea</taxon>
        <taxon>Echinostomatidae</taxon>
        <taxon>Echinostoma</taxon>
    </lineage>
</organism>
<dbReference type="Proteomes" id="UP000272942">
    <property type="component" value="Unassembled WGS sequence"/>
</dbReference>
<reference evidence="11" key="1">
    <citation type="submission" date="2016-06" db="UniProtKB">
        <authorList>
            <consortium name="WormBaseParasite"/>
        </authorList>
    </citation>
    <scope>IDENTIFICATION</scope>
</reference>
<dbReference type="GO" id="GO:0005524">
    <property type="term" value="F:ATP binding"/>
    <property type="evidence" value="ECO:0007669"/>
    <property type="project" value="UniProtKB-UniRule"/>
</dbReference>
<evidence type="ECO:0000313" key="11">
    <source>
        <dbReference type="WBParaSite" id="ECPE_0000627701-mRNA-1"/>
    </source>
</evidence>
<reference evidence="9 10" key="2">
    <citation type="submission" date="2018-11" db="EMBL/GenBank/DDBJ databases">
        <authorList>
            <consortium name="Pathogen Informatics"/>
        </authorList>
    </citation>
    <scope>NUCLEOTIDE SEQUENCE [LARGE SCALE GENOMIC DNA]</scope>
    <source>
        <strain evidence="9 10">Egypt</strain>
    </source>
</reference>
<dbReference type="WBParaSite" id="ECPE_0000627701-mRNA-1">
    <property type="protein sequence ID" value="ECPE_0000627701-mRNA-1"/>
    <property type="gene ID" value="ECPE_0000627701"/>
</dbReference>
<evidence type="ECO:0000256" key="6">
    <source>
        <dbReference type="ARBA" id="ARBA00022840"/>
    </source>
</evidence>
<evidence type="ECO:0000256" key="3">
    <source>
        <dbReference type="ARBA" id="ARBA00022679"/>
    </source>
</evidence>
<dbReference type="OrthoDB" id="20134at2759"/>
<protein>
    <submittedName>
        <fullName evidence="11">Protein kinase domain-containing protein</fullName>
    </submittedName>
</protein>
<evidence type="ECO:0000256" key="7">
    <source>
        <dbReference type="PROSITE-ProRule" id="PRU10141"/>
    </source>
</evidence>
<dbReference type="Pfam" id="PF07714">
    <property type="entry name" value="PK_Tyr_Ser-Thr"/>
    <property type="match status" value="2"/>
</dbReference>
<accession>A0A183AH29</accession>
<dbReference type="PROSITE" id="PS50011">
    <property type="entry name" value="PROTEIN_KINASE_DOM"/>
    <property type="match status" value="1"/>
</dbReference>
<evidence type="ECO:0000256" key="5">
    <source>
        <dbReference type="ARBA" id="ARBA00022777"/>
    </source>
</evidence>
<evidence type="ECO:0000313" key="10">
    <source>
        <dbReference type="Proteomes" id="UP000272942"/>
    </source>
</evidence>
<gene>
    <name evidence="9" type="ORF">ECPE_LOCUS6264</name>
</gene>
<dbReference type="PANTHER" id="PTHR46485:SF5">
    <property type="entry name" value="CENTER DIVIDER, ISOFORM A"/>
    <property type="match status" value="1"/>
</dbReference>
<keyword evidence="3" id="KW-0808">Transferase</keyword>
<feature type="binding site" evidence="7">
    <location>
        <position position="74"/>
    </location>
    <ligand>
        <name>ATP</name>
        <dbReference type="ChEBI" id="CHEBI:30616"/>
    </ligand>
</feature>
<dbReference type="Gene3D" id="1.10.510.10">
    <property type="entry name" value="Transferase(Phosphotransferase) domain 1"/>
    <property type="match status" value="2"/>
</dbReference>
<dbReference type="GO" id="GO:0005634">
    <property type="term" value="C:nucleus"/>
    <property type="evidence" value="ECO:0007669"/>
    <property type="project" value="TreeGrafter"/>
</dbReference>
<keyword evidence="2" id="KW-0723">Serine/threonine-protein kinase</keyword>
<evidence type="ECO:0000259" key="8">
    <source>
        <dbReference type="PROSITE" id="PS50011"/>
    </source>
</evidence>
<dbReference type="InterPro" id="IPR050940">
    <property type="entry name" value="Actin_reg-Ser/Thr_kinase"/>
</dbReference>
<dbReference type="GO" id="GO:0004674">
    <property type="term" value="F:protein serine/threonine kinase activity"/>
    <property type="evidence" value="ECO:0007669"/>
    <property type="project" value="UniProtKB-KW"/>
</dbReference>
<evidence type="ECO:0000256" key="4">
    <source>
        <dbReference type="ARBA" id="ARBA00022741"/>
    </source>
</evidence>
<keyword evidence="5" id="KW-0418">Kinase</keyword>
<dbReference type="PIRSF" id="PIRSF000654">
    <property type="entry name" value="Integrin-linked_kinase"/>
    <property type="match status" value="1"/>
</dbReference>
<keyword evidence="4 7" id="KW-0547">Nucleotide-binding</keyword>
<keyword evidence="6 7" id="KW-0067">ATP-binding</keyword>
<dbReference type="InterPro" id="IPR000719">
    <property type="entry name" value="Prot_kinase_dom"/>
</dbReference>
<sequence>MPAQRVHLFAQNGHVTYEHMHLPITRKISARCAAELPPNMDESQLEVLGSIGTGAFGRALKVRHREHGHLLVLKEVLTECKEDEAALVREISLLCSLKHPNILSCIGVVTRNRKICLLTEYISRGCLHNLVIDPHRYPLSWSIRVSFAKDIATGMVGSPFWMAPEMLAGKPYDDAVDVYSFGIILCQLLARCEADPDHIPRDPNSMSVDMNQFLTSGLIPDDRPDMLIALATRCVAFDPEERCAFPYTFDQ</sequence>
<dbReference type="EMBL" id="UZAN01043241">
    <property type="protein sequence ID" value="VDP77849.1"/>
    <property type="molecule type" value="Genomic_DNA"/>
</dbReference>
<comment type="similarity">
    <text evidence="1">Belongs to the protein kinase superfamily. TKL Ser/Thr protein kinase family.</text>
</comment>
<name>A0A183AH29_9TREM</name>
<feature type="domain" description="Protein kinase" evidence="8">
    <location>
        <begin position="45"/>
        <end position="251"/>
    </location>
</feature>
<dbReference type="GO" id="GO:0030036">
    <property type="term" value="P:actin cytoskeleton organization"/>
    <property type="evidence" value="ECO:0007669"/>
    <property type="project" value="TreeGrafter"/>
</dbReference>
<dbReference type="InterPro" id="IPR011009">
    <property type="entry name" value="Kinase-like_dom_sf"/>
</dbReference>
<evidence type="ECO:0000256" key="1">
    <source>
        <dbReference type="ARBA" id="ARBA00005843"/>
    </source>
</evidence>
<dbReference type="InterPro" id="IPR017441">
    <property type="entry name" value="Protein_kinase_ATP_BS"/>
</dbReference>
<dbReference type="GO" id="GO:0005737">
    <property type="term" value="C:cytoplasm"/>
    <property type="evidence" value="ECO:0007669"/>
    <property type="project" value="TreeGrafter"/>
</dbReference>
<keyword evidence="10" id="KW-1185">Reference proteome</keyword>
<evidence type="ECO:0000313" key="9">
    <source>
        <dbReference type="EMBL" id="VDP77849.1"/>
    </source>
</evidence>
<evidence type="ECO:0000256" key="2">
    <source>
        <dbReference type="ARBA" id="ARBA00022527"/>
    </source>
</evidence>
<dbReference type="SUPFAM" id="SSF56112">
    <property type="entry name" value="Protein kinase-like (PK-like)"/>
    <property type="match status" value="1"/>
</dbReference>
<dbReference type="AlphaFoldDB" id="A0A183AH29"/>
<dbReference type="PANTHER" id="PTHR46485">
    <property type="entry name" value="LIM DOMAIN KINASE 1"/>
    <property type="match status" value="1"/>
</dbReference>